<dbReference type="InterPro" id="IPR043130">
    <property type="entry name" value="CDP-OH_PTrfase_TM_dom"/>
</dbReference>
<dbReference type="GO" id="GO:0016020">
    <property type="term" value="C:membrane"/>
    <property type="evidence" value="ECO:0007669"/>
    <property type="project" value="InterPro"/>
</dbReference>
<reference evidence="2 3" key="1">
    <citation type="submission" date="2019-09" db="EMBL/GenBank/DDBJ databases">
        <authorList>
            <person name="Depoorter E."/>
        </authorList>
    </citation>
    <scope>NUCLEOTIDE SEQUENCE [LARGE SCALE GENOMIC DNA]</scope>
    <source>
        <strain evidence="2">R-15945</strain>
    </source>
</reference>
<proteinExistence type="predicted"/>
<evidence type="ECO:0000313" key="2">
    <source>
        <dbReference type="EMBL" id="VWB71814.1"/>
    </source>
</evidence>
<evidence type="ECO:0000256" key="1">
    <source>
        <dbReference type="SAM" id="Phobius"/>
    </source>
</evidence>
<feature type="transmembrane region" description="Helical" evidence="1">
    <location>
        <begin position="81"/>
        <end position="99"/>
    </location>
</feature>
<keyword evidence="2" id="KW-0808">Transferase</keyword>
<dbReference type="GO" id="GO:0008654">
    <property type="term" value="P:phospholipid biosynthetic process"/>
    <property type="evidence" value="ECO:0007669"/>
    <property type="project" value="InterPro"/>
</dbReference>
<organism evidence="2 3">
    <name type="scientific">Burkholderia lata (strain ATCC 17760 / DSM 23089 / LMG 22485 / NCIMB 9086 / R18194 / 383)</name>
    <dbReference type="NCBI Taxonomy" id="482957"/>
    <lineage>
        <taxon>Bacteria</taxon>
        <taxon>Pseudomonadati</taxon>
        <taxon>Pseudomonadota</taxon>
        <taxon>Betaproteobacteria</taxon>
        <taxon>Burkholderiales</taxon>
        <taxon>Burkholderiaceae</taxon>
        <taxon>Burkholderia</taxon>
        <taxon>Burkholderia cepacia complex</taxon>
    </lineage>
</organism>
<feature type="transmembrane region" description="Helical" evidence="1">
    <location>
        <begin position="145"/>
        <end position="167"/>
    </location>
</feature>
<protein>
    <submittedName>
        <fullName evidence="2">CDP-alcohol phosphatidyltransferase</fullName>
    </submittedName>
</protein>
<name>A0A6P2LN66_BURL3</name>
<accession>A0A6P2LN66</accession>
<dbReference type="Proteomes" id="UP000494174">
    <property type="component" value="Unassembled WGS sequence"/>
</dbReference>
<dbReference type="Gene3D" id="1.20.120.1760">
    <property type="match status" value="1"/>
</dbReference>
<keyword evidence="1" id="KW-1133">Transmembrane helix</keyword>
<keyword evidence="1" id="KW-0812">Transmembrane</keyword>
<feature type="transmembrane region" description="Helical" evidence="1">
    <location>
        <begin position="179"/>
        <end position="196"/>
    </location>
</feature>
<sequence length="228" mass="24357">MEGRPRPFRRPGHGGGKRIRLCRANKTMSLYALKPKFQNRLRPFANSLAERGVTANQVTLFAAGGSIVVGALAGLGVFARALFLLIPLWLFARMALNAIDGMLAREHNQKSTLGAYLNELGDVVSDIALVLPFLAIPAFAPADVWLFALTAVIVECAGLIGPLVGVSRRYDGPFGKSDRALALGAFALWIGLGFPVGGVAAWLWRLLIVLSIVTVVRRVQAGIAEKGG</sequence>
<dbReference type="GO" id="GO:0016780">
    <property type="term" value="F:phosphotransferase activity, for other substituted phosphate groups"/>
    <property type="evidence" value="ECO:0007669"/>
    <property type="project" value="InterPro"/>
</dbReference>
<evidence type="ECO:0000313" key="3">
    <source>
        <dbReference type="Proteomes" id="UP000494174"/>
    </source>
</evidence>
<feature type="transmembrane region" description="Helical" evidence="1">
    <location>
        <begin position="120"/>
        <end position="139"/>
    </location>
</feature>
<dbReference type="AlphaFoldDB" id="A0A6P2LN66"/>
<gene>
    <name evidence="2" type="ORF">BLA15945_03421</name>
</gene>
<keyword evidence="1" id="KW-0472">Membrane</keyword>
<dbReference type="EMBL" id="CABVPU010000011">
    <property type="protein sequence ID" value="VWB71814.1"/>
    <property type="molecule type" value="Genomic_DNA"/>
</dbReference>